<evidence type="ECO:0000313" key="14">
    <source>
        <dbReference type="EMBL" id="KAF2309950.1"/>
    </source>
</evidence>
<dbReference type="EMBL" id="JAAGAX010000006">
    <property type="protein sequence ID" value="KAF2309950.1"/>
    <property type="molecule type" value="Genomic_DNA"/>
</dbReference>
<evidence type="ECO:0000256" key="1">
    <source>
        <dbReference type="ARBA" id="ARBA00001798"/>
    </source>
</evidence>
<dbReference type="PANTHER" id="PTHR11685">
    <property type="entry name" value="RBR FAMILY RING FINGER AND IBR DOMAIN-CONTAINING"/>
    <property type="match status" value="1"/>
</dbReference>
<evidence type="ECO:0000256" key="9">
    <source>
        <dbReference type="ARBA" id="ARBA00022723"/>
    </source>
</evidence>
<evidence type="ECO:0000313" key="15">
    <source>
        <dbReference type="Proteomes" id="UP000467840"/>
    </source>
</evidence>
<comment type="function">
    <text evidence="3">Might act as an E3 ubiquitin-protein ligase, or as part of E3 complex, which accepts ubiquitin from specific E2 ubiquitin-conjugating enzymes and then transfers it to substrates.</text>
</comment>
<dbReference type="InterPro" id="IPR017907">
    <property type="entry name" value="Znf_RING_CS"/>
</dbReference>
<evidence type="ECO:0000256" key="3">
    <source>
        <dbReference type="ARBA" id="ARBA00003976"/>
    </source>
</evidence>
<accession>A0A6A6M8E3</accession>
<name>A0A6A6M8E3_HEVBR</name>
<dbReference type="Pfam" id="PF19422">
    <property type="entry name" value="Ariadne"/>
    <property type="match status" value="1"/>
</dbReference>
<comment type="cofactor">
    <cofactor evidence="2">
        <name>Zn(2+)</name>
        <dbReference type="ChEBI" id="CHEBI:29105"/>
    </cofactor>
</comment>
<comment type="pathway">
    <text evidence="4">Protein modification; protein ubiquitination.</text>
</comment>
<dbReference type="OrthoDB" id="10009520at2759"/>
<evidence type="ECO:0000256" key="7">
    <source>
        <dbReference type="ARBA" id="ARBA00017887"/>
    </source>
</evidence>
<reference evidence="14 15" key="1">
    <citation type="journal article" date="2020" name="Mol. Plant">
        <title>The Chromosome-Based Rubber Tree Genome Provides New Insights into Spurge Genome Evolution and Rubber Biosynthesis.</title>
        <authorList>
            <person name="Liu J."/>
            <person name="Shi C."/>
            <person name="Shi C.C."/>
            <person name="Li W."/>
            <person name="Zhang Q.J."/>
            <person name="Zhang Y."/>
            <person name="Li K."/>
            <person name="Lu H.F."/>
            <person name="Shi C."/>
            <person name="Zhu S.T."/>
            <person name="Xiao Z.Y."/>
            <person name="Nan H."/>
            <person name="Yue Y."/>
            <person name="Zhu X.G."/>
            <person name="Wu Y."/>
            <person name="Hong X.N."/>
            <person name="Fan G.Y."/>
            <person name="Tong Y."/>
            <person name="Zhang D."/>
            <person name="Mao C.L."/>
            <person name="Liu Y.L."/>
            <person name="Hao S.J."/>
            <person name="Liu W.Q."/>
            <person name="Lv M.Q."/>
            <person name="Zhang H.B."/>
            <person name="Liu Y."/>
            <person name="Hu-Tang G.R."/>
            <person name="Wang J.P."/>
            <person name="Wang J.H."/>
            <person name="Sun Y.H."/>
            <person name="Ni S.B."/>
            <person name="Chen W.B."/>
            <person name="Zhang X.C."/>
            <person name="Jiao Y.N."/>
            <person name="Eichler E.E."/>
            <person name="Li G.H."/>
            <person name="Liu X."/>
            <person name="Gao L.Z."/>
        </authorList>
    </citation>
    <scope>NUCLEOTIDE SEQUENCE [LARGE SCALE GENOMIC DNA]</scope>
    <source>
        <strain evidence="15">cv. GT1</strain>
        <tissue evidence="14">Leaf</tissue>
    </source>
</reference>
<keyword evidence="8" id="KW-0808">Transferase</keyword>
<dbReference type="EC" id="2.3.2.31" evidence="6"/>
<dbReference type="InterPro" id="IPR002867">
    <property type="entry name" value="IBR_dom"/>
</dbReference>
<comment type="catalytic activity">
    <reaction evidence="1">
        <text>[E2 ubiquitin-conjugating enzyme]-S-ubiquitinyl-L-cysteine + [acceptor protein]-L-lysine = [E2 ubiquitin-conjugating enzyme]-L-cysteine + [acceptor protein]-N(6)-ubiquitinyl-L-lysine.</text>
        <dbReference type="EC" id="2.3.2.31"/>
    </reaction>
</comment>
<evidence type="ECO:0000256" key="10">
    <source>
        <dbReference type="ARBA" id="ARBA00022737"/>
    </source>
</evidence>
<evidence type="ECO:0000256" key="8">
    <source>
        <dbReference type="ARBA" id="ARBA00022679"/>
    </source>
</evidence>
<keyword evidence="11" id="KW-0863">Zinc-finger</keyword>
<evidence type="ECO:0000256" key="5">
    <source>
        <dbReference type="ARBA" id="ARBA00005884"/>
    </source>
</evidence>
<evidence type="ECO:0000256" key="6">
    <source>
        <dbReference type="ARBA" id="ARBA00012251"/>
    </source>
</evidence>
<dbReference type="InterPro" id="IPR013083">
    <property type="entry name" value="Znf_RING/FYVE/PHD"/>
</dbReference>
<dbReference type="InterPro" id="IPR001876">
    <property type="entry name" value="Znf_RanBP2"/>
</dbReference>
<evidence type="ECO:0000256" key="4">
    <source>
        <dbReference type="ARBA" id="ARBA00004906"/>
    </source>
</evidence>
<comment type="caution">
    <text evidence="14">The sequence shown here is derived from an EMBL/GenBank/DDBJ whole genome shotgun (WGS) entry which is preliminary data.</text>
</comment>
<dbReference type="SMART" id="SM00647">
    <property type="entry name" value="IBR"/>
    <property type="match status" value="2"/>
</dbReference>
<gene>
    <name evidence="14" type="ORF">GH714_005733</name>
</gene>
<evidence type="ECO:0000256" key="13">
    <source>
        <dbReference type="ARBA" id="ARBA00022833"/>
    </source>
</evidence>
<sequence>MYSNTPEEEEETSVDCFSDGFDDAYFDDALSTDDLFLESNCDHHHDHDANHSNHLITKHQNYRILKEDDIRQRMEDELAQVSSVLSLPKPEASILLCFFNWSLTKLHDSWFSDEFAVREKVGLLQKTLLLPEIFSIDSAIITCGICFDSYPPDRISSAACGHPYCNDCWSSYISTSINNDGLGCLMLRCPDPSCRVAVGQDMIDSLVSKDDRNKYARCLVRSYIQEKRKIKWCPGRDCDCAIEFFDGDKSFDVSCLCFTSFCWNCDEESHRPVDCETVKKWISKNQSESENVNYILTYCKPCPNCRRPIEKNDGCMHMTCRVCRHSFCWLCLASYENHRQCNGYLDNVVRKKEMAKQSLEKYTHYFERWDANRKSKLKALADFQHVKNVKFKKLSEIQGIPEDNLDFITKAWLQVVECRRVLEWSYAYGYYLPENELAKKQFFEYLQGEAESGLEKLHNCAEKELEQFLDSDGLSKDFIKFRTMLLGLTTVTGNYFEKLVIALENGLSDVVSHEASSSRDEVEDYWFCDLCTYANPVSVLECQMCVVLDEDEV</sequence>
<dbReference type="Gene3D" id="1.20.120.1750">
    <property type="match status" value="1"/>
</dbReference>
<keyword evidence="10" id="KW-0677">Repeat</keyword>
<dbReference type="GO" id="GO:0061630">
    <property type="term" value="F:ubiquitin protein ligase activity"/>
    <property type="evidence" value="ECO:0007669"/>
    <property type="project" value="UniProtKB-EC"/>
</dbReference>
<dbReference type="Pfam" id="PF01485">
    <property type="entry name" value="IBR"/>
    <property type="match status" value="1"/>
</dbReference>
<organism evidence="14 15">
    <name type="scientific">Hevea brasiliensis</name>
    <name type="common">Para rubber tree</name>
    <name type="synonym">Siphonia brasiliensis</name>
    <dbReference type="NCBI Taxonomy" id="3981"/>
    <lineage>
        <taxon>Eukaryota</taxon>
        <taxon>Viridiplantae</taxon>
        <taxon>Streptophyta</taxon>
        <taxon>Embryophyta</taxon>
        <taxon>Tracheophyta</taxon>
        <taxon>Spermatophyta</taxon>
        <taxon>Magnoliopsida</taxon>
        <taxon>eudicotyledons</taxon>
        <taxon>Gunneridae</taxon>
        <taxon>Pentapetalae</taxon>
        <taxon>rosids</taxon>
        <taxon>fabids</taxon>
        <taxon>Malpighiales</taxon>
        <taxon>Euphorbiaceae</taxon>
        <taxon>Crotonoideae</taxon>
        <taxon>Micrandreae</taxon>
        <taxon>Hevea</taxon>
    </lineage>
</organism>
<dbReference type="UniPathway" id="UPA00143"/>
<dbReference type="SUPFAM" id="SSF57850">
    <property type="entry name" value="RING/U-box"/>
    <property type="match status" value="3"/>
</dbReference>
<dbReference type="PROSITE" id="PS51873">
    <property type="entry name" value="TRIAD"/>
    <property type="match status" value="1"/>
</dbReference>
<keyword evidence="13" id="KW-0862">Zinc</keyword>
<dbReference type="InterPro" id="IPR045840">
    <property type="entry name" value="Ariadne"/>
</dbReference>
<protein>
    <recommendedName>
        <fullName evidence="7">RanBP-type and C3HC4-type zinc finger-containing protein 1</fullName>
        <ecNumber evidence="6">2.3.2.31</ecNumber>
    </recommendedName>
</protein>
<keyword evidence="9" id="KW-0479">Metal-binding</keyword>
<dbReference type="Pfam" id="PF22191">
    <property type="entry name" value="IBR_1"/>
    <property type="match status" value="1"/>
</dbReference>
<dbReference type="Proteomes" id="UP000467840">
    <property type="component" value="Chromosome 14"/>
</dbReference>
<dbReference type="Gene3D" id="3.30.40.10">
    <property type="entry name" value="Zinc/RING finger domain, C3HC4 (zinc finger)"/>
    <property type="match status" value="1"/>
</dbReference>
<keyword evidence="15" id="KW-1185">Reference proteome</keyword>
<evidence type="ECO:0000256" key="11">
    <source>
        <dbReference type="ARBA" id="ARBA00022771"/>
    </source>
</evidence>
<proteinExistence type="inferred from homology"/>
<dbReference type="PROSITE" id="PS00518">
    <property type="entry name" value="ZF_RING_1"/>
    <property type="match status" value="1"/>
</dbReference>
<dbReference type="FunFam" id="1.20.120.1750:FF:000027">
    <property type="entry name" value="RBR-type E3 ubiquitin transferase"/>
    <property type="match status" value="1"/>
</dbReference>
<dbReference type="InterPro" id="IPR044066">
    <property type="entry name" value="TRIAD_supradom"/>
</dbReference>
<dbReference type="GO" id="GO:0008270">
    <property type="term" value="F:zinc ion binding"/>
    <property type="evidence" value="ECO:0007669"/>
    <property type="project" value="UniProtKB-KW"/>
</dbReference>
<keyword evidence="12" id="KW-0833">Ubl conjugation pathway</keyword>
<dbReference type="InterPro" id="IPR031127">
    <property type="entry name" value="E3_UB_ligase_RBR"/>
</dbReference>
<dbReference type="CDD" id="cd20346">
    <property type="entry name" value="BRcat_RBR_ANKIB1"/>
    <property type="match status" value="1"/>
</dbReference>
<dbReference type="PROSITE" id="PS50089">
    <property type="entry name" value="ZF_RING_2"/>
    <property type="match status" value="1"/>
</dbReference>
<dbReference type="Pfam" id="PF21235">
    <property type="entry name" value="UBA_ARI1"/>
    <property type="match status" value="1"/>
</dbReference>
<evidence type="ECO:0000256" key="12">
    <source>
        <dbReference type="ARBA" id="ARBA00022786"/>
    </source>
</evidence>
<dbReference type="PROSITE" id="PS01358">
    <property type="entry name" value="ZF_RANBP2_1"/>
    <property type="match status" value="1"/>
</dbReference>
<dbReference type="FunFam" id="3.30.40.10:FF:000019">
    <property type="entry name" value="RBR-type E3 ubiquitin transferase"/>
    <property type="match status" value="1"/>
</dbReference>
<dbReference type="AlphaFoldDB" id="A0A6A6M8E3"/>
<evidence type="ECO:0000256" key="2">
    <source>
        <dbReference type="ARBA" id="ARBA00001947"/>
    </source>
</evidence>
<dbReference type="InterPro" id="IPR001841">
    <property type="entry name" value="Znf_RING"/>
</dbReference>
<comment type="similarity">
    <text evidence="5">Belongs to the RBR family. Ariadne subfamily.</text>
</comment>
<dbReference type="InterPro" id="IPR048962">
    <property type="entry name" value="ARIH1-like_UBL"/>
</dbReference>
<dbReference type="GO" id="GO:0016567">
    <property type="term" value="P:protein ubiquitination"/>
    <property type="evidence" value="ECO:0007669"/>
    <property type="project" value="UniProtKB-UniPathway"/>
</dbReference>